<feature type="region of interest" description="Disordered" evidence="1">
    <location>
        <begin position="252"/>
        <end position="278"/>
    </location>
</feature>
<dbReference type="OrthoDB" id="2548929at2759"/>
<dbReference type="EMBL" id="KN837152">
    <property type="protein sequence ID" value="KIJ39491.1"/>
    <property type="molecule type" value="Genomic_DNA"/>
</dbReference>
<name>A0A0C9VNY5_SPHS4</name>
<feature type="compositionally biased region" description="Low complexity" evidence="1">
    <location>
        <begin position="924"/>
        <end position="933"/>
    </location>
</feature>
<feature type="compositionally biased region" description="Polar residues" evidence="1">
    <location>
        <begin position="366"/>
        <end position="384"/>
    </location>
</feature>
<evidence type="ECO:0000313" key="2">
    <source>
        <dbReference type="EMBL" id="KIJ39491.1"/>
    </source>
</evidence>
<sequence length="965" mass="104372">MGIALGGIGVVSLRAPWTVTSTLVDSLDLSSILFATFLVLVLGVIAYSTNPPESSFRTFLTELAFRQHLSRLSEVNVDQDHDESDDDIGPHNTTRPPDIEQDDKHPSSKRKSKQNNNHARNISDKVTDSSSEDPVPILFHFANKASVTLRTPEYDIRSFGLLTLAVVPPVQMNLASQHTHGHAVKPISWSNPATHGAWFIGAFGRWWLGLEINMNPRQVRIIPQDEAALQEAESGRGKSEEGGDAHHISEVPSKAHHHHHNKPSMQPKRSPGTSALPRSKAALRERLSLQTQPLSAASNKRDAPQSQSQQPPNSSANVPPRSITPPPLPKSASLPLHAKRVPPSPSQDQPRKAKSTSGGSGSGGSINANNQPLLPTSAVPITQTPTPPHDSHSPIISEILQQLEDARSATSDLQTQLEDAHAASARTAARLQEELNVARETKKKEDEGRTTIKVRTKVLDDTRRTAEGNKREAEKKLKNVSGKKDGMLGMIEKLEKETEEFKRRGVEREERALEENERVKEEGATLENEVGEKRAELKAAEEDVHDLVAKARELDQAIAEETEKLAKLKAEKERMQEIQQKEVDIGGASWPPPLSTCPSPQTRVAALAPRPIKLPTRASSLDAPNTQQLSPPRTAMQALHSQFRPFADSPISNGAPLSPTTASLIPTSLMQSMDIPMQEPPHSYFSMQHESPTHIFNEAPRMDSTSQRSIRFDDHAVSDANRLTHGAYIRTRPPSPVPPAVPKRRWFSSNSNSGGATATNSNAGTVKEKGLNPDAKVFTLPARSATVGSGSSLFTSTHHSAPDLGMGLGPSYAEIFGTHATSTLAHETRNNDGYPLAADMFSSASSLMSSPNSSPPPPAPRVISLAGASLFSSFPSFHNPFSPSPAEREVLQRALASGNTSRERVGNNNNNTIAMGSTLERVSSHGSGSAGSSPRWLGSGNVQTKPTTTGSKSIGFDPWAGEETR</sequence>
<organism evidence="2 3">
    <name type="scientific">Sphaerobolus stellatus (strain SS14)</name>
    <dbReference type="NCBI Taxonomy" id="990650"/>
    <lineage>
        <taxon>Eukaryota</taxon>
        <taxon>Fungi</taxon>
        <taxon>Dikarya</taxon>
        <taxon>Basidiomycota</taxon>
        <taxon>Agaricomycotina</taxon>
        <taxon>Agaricomycetes</taxon>
        <taxon>Phallomycetidae</taxon>
        <taxon>Geastrales</taxon>
        <taxon>Sphaerobolaceae</taxon>
        <taxon>Sphaerobolus</taxon>
    </lineage>
</organism>
<proteinExistence type="predicted"/>
<feature type="region of interest" description="Disordered" evidence="1">
    <location>
        <begin position="75"/>
        <end position="131"/>
    </location>
</feature>
<feature type="compositionally biased region" description="Polar residues" evidence="1">
    <location>
        <begin position="940"/>
        <end position="952"/>
    </location>
</feature>
<feature type="compositionally biased region" description="Low complexity" evidence="1">
    <location>
        <begin position="304"/>
        <end position="320"/>
    </location>
</feature>
<dbReference type="CDD" id="cd06503">
    <property type="entry name" value="ATP-synt_Fo_b"/>
    <property type="match status" value="1"/>
</dbReference>
<gene>
    <name evidence="2" type="ORF">M422DRAFT_781064</name>
</gene>
<feature type="region of interest" description="Disordered" evidence="1">
    <location>
        <begin position="291"/>
        <end position="393"/>
    </location>
</feature>
<evidence type="ECO:0000256" key="1">
    <source>
        <dbReference type="SAM" id="MobiDB-lite"/>
    </source>
</evidence>
<dbReference type="HOGENOM" id="CLU_330406_0_0_1"/>
<reference evidence="2 3" key="1">
    <citation type="submission" date="2014-06" db="EMBL/GenBank/DDBJ databases">
        <title>Evolutionary Origins and Diversification of the Mycorrhizal Mutualists.</title>
        <authorList>
            <consortium name="DOE Joint Genome Institute"/>
            <consortium name="Mycorrhizal Genomics Consortium"/>
            <person name="Kohler A."/>
            <person name="Kuo A."/>
            <person name="Nagy L.G."/>
            <person name="Floudas D."/>
            <person name="Copeland A."/>
            <person name="Barry K.W."/>
            <person name="Cichocki N."/>
            <person name="Veneault-Fourrey C."/>
            <person name="LaButti K."/>
            <person name="Lindquist E.A."/>
            <person name="Lipzen A."/>
            <person name="Lundell T."/>
            <person name="Morin E."/>
            <person name="Murat C."/>
            <person name="Riley R."/>
            <person name="Ohm R."/>
            <person name="Sun H."/>
            <person name="Tunlid A."/>
            <person name="Henrissat B."/>
            <person name="Grigoriev I.V."/>
            <person name="Hibbett D.S."/>
            <person name="Martin F."/>
        </authorList>
    </citation>
    <scope>NUCLEOTIDE SEQUENCE [LARGE SCALE GENOMIC DNA]</scope>
    <source>
        <strain evidence="2 3">SS14</strain>
    </source>
</reference>
<feature type="region of interest" description="Disordered" evidence="1">
    <location>
        <begin position="728"/>
        <end position="769"/>
    </location>
</feature>
<dbReference type="AlphaFoldDB" id="A0A0C9VNY5"/>
<keyword evidence="3" id="KW-1185">Reference proteome</keyword>
<evidence type="ECO:0000313" key="3">
    <source>
        <dbReference type="Proteomes" id="UP000054279"/>
    </source>
</evidence>
<accession>A0A0C9VNY5</accession>
<dbReference type="Proteomes" id="UP000054279">
    <property type="component" value="Unassembled WGS sequence"/>
</dbReference>
<feature type="compositionally biased region" description="Basic and acidic residues" evidence="1">
    <location>
        <begin position="503"/>
        <end position="523"/>
    </location>
</feature>
<feature type="region of interest" description="Disordered" evidence="1">
    <location>
        <begin position="921"/>
        <end position="965"/>
    </location>
</feature>
<feature type="compositionally biased region" description="Polar residues" evidence="1">
    <location>
        <begin position="747"/>
        <end position="764"/>
    </location>
</feature>
<feature type="region of interest" description="Disordered" evidence="1">
    <location>
        <begin position="503"/>
        <end position="532"/>
    </location>
</feature>
<protein>
    <submittedName>
        <fullName evidence="2">Uncharacterized protein</fullName>
    </submittedName>
</protein>